<evidence type="ECO:0000256" key="1">
    <source>
        <dbReference type="SAM" id="MobiDB-lite"/>
    </source>
</evidence>
<name>A0ABW1G0E2_9ACTN</name>
<dbReference type="EMBL" id="JBHSQJ010000051">
    <property type="protein sequence ID" value="MFC5908225.1"/>
    <property type="molecule type" value="Genomic_DNA"/>
</dbReference>
<proteinExistence type="predicted"/>
<protein>
    <submittedName>
        <fullName evidence="2">Uncharacterized protein</fullName>
    </submittedName>
</protein>
<reference evidence="3" key="1">
    <citation type="journal article" date="2019" name="Int. J. Syst. Evol. Microbiol.">
        <title>The Global Catalogue of Microorganisms (GCM) 10K type strain sequencing project: providing services to taxonomists for standard genome sequencing and annotation.</title>
        <authorList>
            <consortium name="The Broad Institute Genomics Platform"/>
            <consortium name="The Broad Institute Genome Sequencing Center for Infectious Disease"/>
            <person name="Wu L."/>
            <person name="Ma J."/>
        </authorList>
    </citation>
    <scope>NUCLEOTIDE SEQUENCE [LARGE SCALE GENOMIC DNA]</scope>
    <source>
        <strain evidence="3">JCM 4816</strain>
    </source>
</reference>
<dbReference type="Proteomes" id="UP001596174">
    <property type="component" value="Unassembled WGS sequence"/>
</dbReference>
<comment type="caution">
    <text evidence="2">The sequence shown here is derived from an EMBL/GenBank/DDBJ whole genome shotgun (WGS) entry which is preliminary data.</text>
</comment>
<evidence type="ECO:0000313" key="3">
    <source>
        <dbReference type="Proteomes" id="UP001596174"/>
    </source>
</evidence>
<feature type="region of interest" description="Disordered" evidence="1">
    <location>
        <begin position="1"/>
        <end position="24"/>
    </location>
</feature>
<evidence type="ECO:0000313" key="2">
    <source>
        <dbReference type="EMBL" id="MFC5908225.1"/>
    </source>
</evidence>
<keyword evidence="3" id="KW-1185">Reference proteome</keyword>
<accession>A0ABW1G0E2</accession>
<dbReference type="RefSeq" id="WP_380583225.1">
    <property type="nucleotide sequence ID" value="NZ_JBHSQJ010000051.1"/>
</dbReference>
<organism evidence="2 3">
    <name type="scientific">Streptacidiphilus monticola</name>
    <dbReference type="NCBI Taxonomy" id="2161674"/>
    <lineage>
        <taxon>Bacteria</taxon>
        <taxon>Bacillati</taxon>
        <taxon>Actinomycetota</taxon>
        <taxon>Actinomycetes</taxon>
        <taxon>Kitasatosporales</taxon>
        <taxon>Streptomycetaceae</taxon>
        <taxon>Streptacidiphilus</taxon>
    </lineage>
</organism>
<feature type="compositionally biased region" description="Basic residues" evidence="1">
    <location>
        <begin position="8"/>
        <end position="18"/>
    </location>
</feature>
<sequence>MSWMQSRARARLNRRRSTQPHAGLPYLLGRRARWVTTRLRARA</sequence>
<gene>
    <name evidence="2" type="ORF">ACFP3V_13505</name>
</gene>